<dbReference type="GO" id="GO:0016787">
    <property type="term" value="F:hydrolase activity"/>
    <property type="evidence" value="ECO:0007669"/>
    <property type="project" value="UniProtKB-KW"/>
</dbReference>
<dbReference type="Gene3D" id="1.20.144.10">
    <property type="entry name" value="Phosphatidic acid phosphatase type 2/haloperoxidase"/>
    <property type="match status" value="1"/>
</dbReference>
<evidence type="ECO:0000259" key="8">
    <source>
        <dbReference type="SMART" id="SM00014"/>
    </source>
</evidence>
<dbReference type="CDD" id="cd03392">
    <property type="entry name" value="PAP2_like_2"/>
    <property type="match status" value="1"/>
</dbReference>
<comment type="subcellular location">
    <subcellularLocation>
        <location evidence="1">Cell membrane</location>
        <topology evidence="1">Multi-pass membrane protein</topology>
    </subcellularLocation>
</comment>
<gene>
    <name evidence="9" type="ORF">C1I91_04245</name>
</gene>
<dbReference type="SMART" id="SM00014">
    <property type="entry name" value="acidPPc"/>
    <property type="match status" value="1"/>
</dbReference>
<dbReference type="GO" id="GO:0005886">
    <property type="term" value="C:plasma membrane"/>
    <property type="evidence" value="ECO:0007669"/>
    <property type="project" value="UniProtKB-SubCell"/>
</dbReference>
<dbReference type="PANTHER" id="PTHR14969:SF62">
    <property type="entry name" value="DECAPRENYLPHOSPHORYL-5-PHOSPHORIBOSE PHOSPHATASE RV3807C-RELATED"/>
    <property type="match status" value="1"/>
</dbReference>
<dbReference type="PANTHER" id="PTHR14969">
    <property type="entry name" value="SPHINGOSINE-1-PHOSPHATE PHOSPHOHYDROLASE"/>
    <property type="match status" value="1"/>
</dbReference>
<name>A0A3R5QW65_9CLOT</name>
<reference evidence="9 10" key="1">
    <citation type="submission" date="2018-01" db="EMBL/GenBank/DDBJ databases">
        <title>Genome Sequencing and Assembly of Anaerobacter polyendosporus strain CT4.</title>
        <authorList>
            <person name="Tachaapaikoon C."/>
            <person name="Sutheeworapong S."/>
            <person name="Jenjaroenpun P."/>
            <person name="Wongsurawat T."/>
            <person name="Nookeaw I."/>
            <person name="Cheawchanlertfa P."/>
            <person name="Kosugi A."/>
            <person name="Cheevadhanarak S."/>
            <person name="Ratanakhanokchai K."/>
        </authorList>
    </citation>
    <scope>NUCLEOTIDE SEQUENCE [LARGE SCALE GENOMIC DNA]</scope>
    <source>
        <strain evidence="9 10">CT4</strain>
    </source>
</reference>
<dbReference type="InterPro" id="IPR000326">
    <property type="entry name" value="PAP2/HPO"/>
</dbReference>
<dbReference type="InterPro" id="IPR036938">
    <property type="entry name" value="PAP2/HPO_sf"/>
</dbReference>
<feature type="transmembrane region" description="Helical" evidence="7">
    <location>
        <begin position="28"/>
        <end position="51"/>
    </location>
</feature>
<evidence type="ECO:0000256" key="6">
    <source>
        <dbReference type="ARBA" id="ARBA00023136"/>
    </source>
</evidence>
<dbReference type="Pfam" id="PF01569">
    <property type="entry name" value="PAP2"/>
    <property type="match status" value="1"/>
</dbReference>
<keyword evidence="5 7" id="KW-1133">Transmembrane helix</keyword>
<organism evidence="9 10">
    <name type="scientific">Clostridium manihotivorum</name>
    <dbReference type="NCBI Taxonomy" id="2320868"/>
    <lineage>
        <taxon>Bacteria</taxon>
        <taxon>Bacillati</taxon>
        <taxon>Bacillota</taxon>
        <taxon>Clostridia</taxon>
        <taxon>Eubacteriales</taxon>
        <taxon>Clostridiaceae</taxon>
        <taxon>Clostridium</taxon>
    </lineage>
</organism>
<evidence type="ECO:0000256" key="7">
    <source>
        <dbReference type="SAM" id="Phobius"/>
    </source>
</evidence>
<feature type="transmembrane region" description="Helical" evidence="7">
    <location>
        <begin position="58"/>
        <end position="77"/>
    </location>
</feature>
<proteinExistence type="predicted"/>
<protein>
    <submittedName>
        <fullName evidence="9">Phosphatase PAP2 family protein</fullName>
    </submittedName>
</protein>
<keyword evidence="4" id="KW-0378">Hydrolase</keyword>
<evidence type="ECO:0000256" key="3">
    <source>
        <dbReference type="ARBA" id="ARBA00022692"/>
    </source>
</evidence>
<dbReference type="KEGG" id="cmah:C1I91_04245"/>
<sequence length="181" mass="20608">MITAMCNIDTSILEFIRNNLHTPILDKLMIFFTNIGESGAVWLVIALGLIISKKYRKVGLMMLVALVIGYLMGEGILKHIFKRERLFTHVPGIELLAKRPKSYSFPSGHTTSSFAAAGILAYYFRRYTPVFYLLAGLIAFSRLYLYMHYPSDVLGGIILGTLSCIITIYIFKKFFKKKNNY</sequence>
<feature type="transmembrane region" description="Helical" evidence="7">
    <location>
        <begin position="103"/>
        <end position="123"/>
    </location>
</feature>
<evidence type="ECO:0000256" key="1">
    <source>
        <dbReference type="ARBA" id="ARBA00004651"/>
    </source>
</evidence>
<dbReference type="AlphaFoldDB" id="A0A3R5QW65"/>
<evidence type="ECO:0000313" key="10">
    <source>
        <dbReference type="Proteomes" id="UP000286268"/>
    </source>
</evidence>
<keyword evidence="10" id="KW-1185">Reference proteome</keyword>
<accession>A0A3R5QW65</accession>
<evidence type="ECO:0000256" key="2">
    <source>
        <dbReference type="ARBA" id="ARBA00022475"/>
    </source>
</evidence>
<feature type="transmembrane region" description="Helical" evidence="7">
    <location>
        <begin position="153"/>
        <end position="171"/>
    </location>
</feature>
<evidence type="ECO:0000256" key="4">
    <source>
        <dbReference type="ARBA" id="ARBA00022801"/>
    </source>
</evidence>
<keyword evidence="3 7" id="KW-0812">Transmembrane</keyword>
<dbReference type="SUPFAM" id="SSF48317">
    <property type="entry name" value="Acid phosphatase/Vanadium-dependent haloperoxidase"/>
    <property type="match status" value="1"/>
</dbReference>
<dbReference type="OrthoDB" id="9789113at2"/>
<evidence type="ECO:0000256" key="5">
    <source>
        <dbReference type="ARBA" id="ARBA00022989"/>
    </source>
</evidence>
<feature type="domain" description="Phosphatidic acid phosphatase type 2/haloperoxidase" evidence="8">
    <location>
        <begin position="58"/>
        <end position="168"/>
    </location>
</feature>
<dbReference type="EMBL" id="CP025746">
    <property type="protein sequence ID" value="QAA30937.1"/>
    <property type="molecule type" value="Genomic_DNA"/>
</dbReference>
<keyword evidence="2" id="KW-1003">Cell membrane</keyword>
<keyword evidence="6 7" id="KW-0472">Membrane</keyword>
<dbReference type="RefSeq" id="WP_128211426.1">
    <property type="nucleotide sequence ID" value="NZ_CP025746.1"/>
</dbReference>
<feature type="transmembrane region" description="Helical" evidence="7">
    <location>
        <begin position="130"/>
        <end position="147"/>
    </location>
</feature>
<dbReference type="Proteomes" id="UP000286268">
    <property type="component" value="Chromosome"/>
</dbReference>
<evidence type="ECO:0000313" key="9">
    <source>
        <dbReference type="EMBL" id="QAA30937.1"/>
    </source>
</evidence>